<dbReference type="InterPro" id="IPR027417">
    <property type="entry name" value="P-loop_NTPase"/>
</dbReference>
<reference evidence="3 4" key="1">
    <citation type="submission" date="2019-12" db="EMBL/GenBank/DDBJ databases">
        <title>Draft genome sequence of the ascomycete Xylaria multiplex DSM 110363.</title>
        <authorList>
            <person name="Buettner E."/>
            <person name="Kellner H."/>
        </authorList>
    </citation>
    <scope>NUCLEOTIDE SEQUENCE [LARGE SCALE GENOMIC DNA]</scope>
    <source>
        <strain evidence="3 4">DSM 110363</strain>
    </source>
</reference>
<evidence type="ECO:0000256" key="1">
    <source>
        <dbReference type="SAM" id="MobiDB-lite"/>
    </source>
</evidence>
<dbReference type="Proteomes" id="UP000481858">
    <property type="component" value="Unassembled WGS sequence"/>
</dbReference>
<dbReference type="Pfam" id="PF22942">
    <property type="entry name" value="DUF7025"/>
    <property type="match status" value="1"/>
</dbReference>
<dbReference type="GO" id="GO:0016887">
    <property type="term" value="F:ATP hydrolysis activity"/>
    <property type="evidence" value="ECO:0007669"/>
    <property type="project" value="InterPro"/>
</dbReference>
<dbReference type="EMBL" id="WUBL01000167">
    <property type="protein sequence ID" value="KAF2964076.1"/>
    <property type="molecule type" value="Genomic_DNA"/>
</dbReference>
<evidence type="ECO:0000259" key="2">
    <source>
        <dbReference type="SMART" id="SM00382"/>
    </source>
</evidence>
<protein>
    <recommendedName>
        <fullName evidence="2">AAA+ ATPase domain-containing protein</fullName>
    </recommendedName>
</protein>
<dbReference type="SMART" id="SM00382">
    <property type="entry name" value="AAA"/>
    <property type="match status" value="1"/>
</dbReference>
<dbReference type="InterPro" id="IPR003593">
    <property type="entry name" value="AAA+_ATPase"/>
</dbReference>
<comment type="caution">
    <text evidence="3">The sequence shown here is derived from an EMBL/GenBank/DDBJ whole genome shotgun (WGS) entry which is preliminary data.</text>
</comment>
<dbReference type="PANTHER" id="PTHR46411">
    <property type="entry name" value="FAMILY ATPASE, PUTATIVE-RELATED"/>
    <property type="match status" value="1"/>
</dbReference>
<evidence type="ECO:0000313" key="4">
    <source>
        <dbReference type="Proteomes" id="UP000481858"/>
    </source>
</evidence>
<dbReference type="OrthoDB" id="10042665at2759"/>
<sequence>MEEEKPTEQFHTRRTPNSRVRVPHRNLPTTTEKGFASLEEELQNLDGAVKSDGEDCEIHYYEERLDTRGENVCLRVGTKSDIQIEKRKSHRACLSQHLRRALREVIGPHLEHDFNIPIITIFHPLEPLFHYRKQLQEYAEKCNEAKMRSHLDLCLRYVKYTLSREIAIFDQNFANESSSLRVDNDNLWIAYKPGDLIYMRSGRIDTVSRLRKFEKVYDIGYGYPRPYRWKVTSERIEYDGTDFGHVDVYTYIDAYCGQVSIRDLNVFPLRFHLKGAQIRDDLIQRGRLYVSLRGVCHRFFDGVAEFPSGKDERKLHSPVFRASSKEYLQMTEEDFMICSHEVHGYDLVQQLWGTFNLAGIQDVKFNHDAFSHLLLSSDKKNLISSLVLQHDSEGDRFDDYIQNKGKGLIFLLHGPPGVGKTLTAESIADHAQRPLFTITSNHIMDDLSRLLTLASSWGAVVLIDEADVFMQERNLSDLDRNELISTLLRILEYFEGIMFLTTNRVEVIDSAFQSRIHLSIAYPPLSVDTRKELWRDWITRADSDSEPDWLTESYLNELANRDLNGREIKNVMKIAHALAHSEKRRIHDTDVFRGLEARDSVQHKQNNFVVCLDLNT</sequence>
<dbReference type="AlphaFoldDB" id="A0A7C8MYP6"/>
<keyword evidence="4" id="KW-1185">Reference proteome</keyword>
<name>A0A7C8MYP6_9PEZI</name>
<dbReference type="CDD" id="cd19481">
    <property type="entry name" value="RecA-like_protease"/>
    <property type="match status" value="1"/>
</dbReference>
<dbReference type="InterPro" id="IPR003959">
    <property type="entry name" value="ATPase_AAA_core"/>
</dbReference>
<dbReference type="InterPro" id="IPR054289">
    <property type="entry name" value="DUF7025"/>
</dbReference>
<gene>
    <name evidence="3" type="ORF">GQX73_g9503</name>
</gene>
<feature type="compositionally biased region" description="Basic residues" evidence="1">
    <location>
        <begin position="12"/>
        <end position="24"/>
    </location>
</feature>
<dbReference type="SUPFAM" id="SSF52540">
    <property type="entry name" value="P-loop containing nucleoside triphosphate hydrolases"/>
    <property type="match status" value="1"/>
</dbReference>
<accession>A0A7C8MYP6</accession>
<dbReference type="Pfam" id="PF00004">
    <property type="entry name" value="AAA"/>
    <property type="match status" value="1"/>
</dbReference>
<dbReference type="GO" id="GO:0005524">
    <property type="term" value="F:ATP binding"/>
    <property type="evidence" value="ECO:0007669"/>
    <property type="project" value="InterPro"/>
</dbReference>
<dbReference type="InParanoid" id="A0A7C8MYP6"/>
<organism evidence="3 4">
    <name type="scientific">Xylaria multiplex</name>
    <dbReference type="NCBI Taxonomy" id="323545"/>
    <lineage>
        <taxon>Eukaryota</taxon>
        <taxon>Fungi</taxon>
        <taxon>Dikarya</taxon>
        <taxon>Ascomycota</taxon>
        <taxon>Pezizomycotina</taxon>
        <taxon>Sordariomycetes</taxon>
        <taxon>Xylariomycetidae</taxon>
        <taxon>Xylariales</taxon>
        <taxon>Xylariaceae</taxon>
        <taxon>Xylaria</taxon>
    </lineage>
</organism>
<feature type="region of interest" description="Disordered" evidence="1">
    <location>
        <begin position="1"/>
        <end position="25"/>
    </location>
</feature>
<feature type="compositionally biased region" description="Basic and acidic residues" evidence="1">
    <location>
        <begin position="1"/>
        <end position="11"/>
    </location>
</feature>
<dbReference type="Gene3D" id="3.40.50.300">
    <property type="entry name" value="P-loop containing nucleotide triphosphate hydrolases"/>
    <property type="match status" value="1"/>
</dbReference>
<evidence type="ECO:0000313" key="3">
    <source>
        <dbReference type="EMBL" id="KAF2964076.1"/>
    </source>
</evidence>
<proteinExistence type="predicted"/>
<dbReference type="PANTHER" id="PTHR46411:SF3">
    <property type="entry name" value="AAA+ ATPASE DOMAIN-CONTAINING PROTEIN"/>
    <property type="match status" value="1"/>
</dbReference>
<feature type="domain" description="AAA+ ATPase" evidence="2">
    <location>
        <begin position="406"/>
        <end position="526"/>
    </location>
</feature>